<keyword evidence="1" id="KW-0472">Membrane</keyword>
<name>A0A087GQ08_ARAAL</name>
<proteinExistence type="predicted"/>
<evidence type="ECO:0000313" key="3">
    <source>
        <dbReference type="Proteomes" id="UP000029120"/>
    </source>
</evidence>
<dbReference type="Gramene" id="KFK31960">
    <property type="protein sequence ID" value="KFK31960"/>
    <property type="gene ID" value="AALP_AA6G182200"/>
</dbReference>
<dbReference type="EMBL" id="CM002874">
    <property type="protein sequence ID" value="KFK31960.1"/>
    <property type="molecule type" value="Genomic_DNA"/>
</dbReference>
<dbReference type="OrthoDB" id="191995at2759"/>
<feature type="transmembrane region" description="Helical" evidence="1">
    <location>
        <begin position="6"/>
        <end position="24"/>
    </location>
</feature>
<reference evidence="3" key="1">
    <citation type="journal article" date="2015" name="Nat. Plants">
        <title>Genome expansion of Arabis alpina linked with retrotransposition and reduced symmetric DNA methylation.</title>
        <authorList>
            <person name="Willing E.M."/>
            <person name="Rawat V."/>
            <person name="Mandakova T."/>
            <person name="Maumus F."/>
            <person name="James G.V."/>
            <person name="Nordstroem K.J."/>
            <person name="Becker C."/>
            <person name="Warthmann N."/>
            <person name="Chica C."/>
            <person name="Szarzynska B."/>
            <person name="Zytnicki M."/>
            <person name="Albani M.C."/>
            <person name="Kiefer C."/>
            <person name="Bergonzi S."/>
            <person name="Castaings L."/>
            <person name="Mateos J.L."/>
            <person name="Berns M.C."/>
            <person name="Bujdoso N."/>
            <person name="Piofczyk T."/>
            <person name="de Lorenzo L."/>
            <person name="Barrero-Sicilia C."/>
            <person name="Mateos I."/>
            <person name="Piednoel M."/>
            <person name="Hagmann J."/>
            <person name="Chen-Min-Tao R."/>
            <person name="Iglesias-Fernandez R."/>
            <person name="Schuster S.C."/>
            <person name="Alonso-Blanco C."/>
            <person name="Roudier F."/>
            <person name="Carbonero P."/>
            <person name="Paz-Ares J."/>
            <person name="Davis S.J."/>
            <person name="Pecinka A."/>
            <person name="Quesneville H."/>
            <person name="Colot V."/>
            <person name="Lysak M.A."/>
            <person name="Weigel D."/>
            <person name="Coupland G."/>
            <person name="Schneeberger K."/>
        </authorList>
    </citation>
    <scope>NUCLEOTIDE SEQUENCE [LARGE SCALE GENOMIC DNA]</scope>
    <source>
        <strain evidence="3">cv. Pajares</strain>
    </source>
</reference>
<dbReference type="AlphaFoldDB" id="A0A087GQ08"/>
<protein>
    <submittedName>
        <fullName evidence="2">Uncharacterized protein</fullName>
    </submittedName>
</protein>
<dbReference type="Proteomes" id="UP000029120">
    <property type="component" value="Chromosome 6"/>
</dbReference>
<gene>
    <name evidence="2" type="ordered locus">AALP_Aa6g182200</name>
</gene>
<keyword evidence="3" id="KW-1185">Reference proteome</keyword>
<dbReference type="eggNOG" id="KOG2929">
    <property type="taxonomic scope" value="Eukaryota"/>
</dbReference>
<keyword evidence="1" id="KW-1133">Transmembrane helix</keyword>
<evidence type="ECO:0000256" key="1">
    <source>
        <dbReference type="SAM" id="Phobius"/>
    </source>
</evidence>
<sequence length="144" mass="16364">MEYKLCLFSLNIFVVNVVLVVMISNKLTNLRFFFAAPLVEGDKETDESYYLLWRLEDGVAKGSAEIPKGMMTIKSLISLLLCVFISFDVWLCTGEAIPLEYNLVGLNAISRGMDVMRDVKVEAIRQTWWPGQWFQQNQTDTAAA</sequence>
<organism evidence="2 3">
    <name type="scientific">Arabis alpina</name>
    <name type="common">Alpine rock-cress</name>
    <dbReference type="NCBI Taxonomy" id="50452"/>
    <lineage>
        <taxon>Eukaryota</taxon>
        <taxon>Viridiplantae</taxon>
        <taxon>Streptophyta</taxon>
        <taxon>Embryophyta</taxon>
        <taxon>Tracheophyta</taxon>
        <taxon>Spermatophyta</taxon>
        <taxon>Magnoliopsida</taxon>
        <taxon>eudicotyledons</taxon>
        <taxon>Gunneridae</taxon>
        <taxon>Pentapetalae</taxon>
        <taxon>rosids</taxon>
        <taxon>malvids</taxon>
        <taxon>Brassicales</taxon>
        <taxon>Brassicaceae</taxon>
        <taxon>Arabideae</taxon>
        <taxon>Arabis</taxon>
    </lineage>
</organism>
<accession>A0A087GQ08</accession>
<evidence type="ECO:0000313" key="2">
    <source>
        <dbReference type="EMBL" id="KFK31960.1"/>
    </source>
</evidence>
<keyword evidence="1" id="KW-0812">Transmembrane</keyword>